<dbReference type="SUPFAM" id="SSF53756">
    <property type="entry name" value="UDP-Glycosyltransferase/glycogen phosphorylase"/>
    <property type="match status" value="1"/>
</dbReference>
<organism evidence="1 2">
    <name type="scientific">Pseudomarimonas arenosa</name>
    <dbReference type="NCBI Taxonomy" id="2774145"/>
    <lineage>
        <taxon>Bacteria</taxon>
        <taxon>Pseudomonadati</taxon>
        <taxon>Pseudomonadota</taxon>
        <taxon>Gammaproteobacteria</taxon>
        <taxon>Lysobacterales</taxon>
        <taxon>Lysobacteraceae</taxon>
        <taxon>Pseudomarimonas</taxon>
    </lineage>
</organism>
<dbReference type="Gene3D" id="3.40.50.2000">
    <property type="entry name" value="Glycogen Phosphorylase B"/>
    <property type="match status" value="2"/>
</dbReference>
<dbReference type="AlphaFoldDB" id="A0AAW3ZD80"/>
<dbReference type="PANTHER" id="PTHR12526">
    <property type="entry name" value="GLYCOSYLTRANSFERASE"/>
    <property type="match status" value="1"/>
</dbReference>
<gene>
    <name evidence="1" type="ORF">IFO71_00410</name>
</gene>
<comment type="caution">
    <text evidence="1">The sequence shown here is derived from an EMBL/GenBank/DDBJ whole genome shotgun (WGS) entry which is preliminary data.</text>
</comment>
<accession>A0AAW3ZD80</accession>
<dbReference type="EMBL" id="JACYTR010000001">
    <property type="protein sequence ID" value="MBD8524193.1"/>
    <property type="molecule type" value="Genomic_DNA"/>
</dbReference>
<dbReference type="Pfam" id="PF13692">
    <property type="entry name" value="Glyco_trans_1_4"/>
    <property type="match status" value="1"/>
</dbReference>
<evidence type="ECO:0000313" key="1">
    <source>
        <dbReference type="EMBL" id="MBD8524193.1"/>
    </source>
</evidence>
<proteinExistence type="predicted"/>
<dbReference type="RefSeq" id="WP_192027540.1">
    <property type="nucleotide sequence ID" value="NZ_JACYTR010000001.1"/>
</dbReference>
<evidence type="ECO:0000313" key="2">
    <source>
        <dbReference type="Proteomes" id="UP000613768"/>
    </source>
</evidence>
<keyword evidence="2" id="KW-1185">Reference proteome</keyword>
<dbReference type="Proteomes" id="UP000613768">
    <property type="component" value="Unassembled WGS sequence"/>
</dbReference>
<sequence length="383" mass="40993">MSQPALVLITTSFPIQGDGSEAAGGFVADLVEELAKHVPMRVVAPGAKCIIEHHSDRIEVFRYAAPQRPLSTLKLWRPSDLLALGRVLIAGATATRSAAQAGPTCHLLALWALPSGYWARRVSRQIGIPYSTWALGSDIWSLGRIPIVRSLLRTVLREAAACFADGVELAQDTHRIASREVEFLPSTRAISKSRSSPLKSEPPYRLLFLGRWHPNKGIDLLLEAMRLLSQRDWQRIEAVEICGGGPMEASVRQGVAILQQAGRPVQLQGYLDKEAAEATILRADYLLIPSRIESIPVVFSDAIKLGCPVVSTPTGDLPGLIEKFAVGVSASEGSAAAMAEAISVAVNSAPSQFQTGLGKLATMFSLSESIAPRLLGLALGGRG</sequence>
<reference evidence="1 2" key="1">
    <citation type="submission" date="2020-09" db="EMBL/GenBank/DDBJ databases">
        <title>Pseudoxanthomonas sp. CAU 1598 isolated from sand of Yaerae Beach.</title>
        <authorList>
            <person name="Kim W."/>
        </authorList>
    </citation>
    <scope>NUCLEOTIDE SEQUENCE [LARGE SCALE GENOMIC DNA]</scope>
    <source>
        <strain evidence="1 2">CAU 1598</strain>
    </source>
</reference>
<protein>
    <submittedName>
        <fullName evidence="1">Glycosyltransferase</fullName>
    </submittedName>
</protein>
<name>A0AAW3ZD80_9GAMM</name>